<dbReference type="InterPro" id="IPR000276">
    <property type="entry name" value="GPCR_Rhodpsn"/>
</dbReference>
<dbReference type="GO" id="GO:0004957">
    <property type="term" value="F:prostaglandin E receptor activity"/>
    <property type="evidence" value="ECO:0007669"/>
    <property type="project" value="InterPro"/>
</dbReference>
<proteinExistence type="predicted"/>
<feature type="transmembrane region" description="Helical" evidence="14">
    <location>
        <begin position="20"/>
        <end position="40"/>
    </location>
</feature>
<evidence type="ECO:0000256" key="11">
    <source>
        <dbReference type="ARBA" id="ARBA00055790"/>
    </source>
</evidence>
<evidence type="ECO:0000256" key="13">
    <source>
        <dbReference type="ARBA" id="ARBA00080542"/>
    </source>
</evidence>
<evidence type="ECO:0000256" key="7">
    <source>
        <dbReference type="ARBA" id="ARBA00023157"/>
    </source>
</evidence>
<evidence type="ECO:0000259" key="15">
    <source>
        <dbReference type="PROSITE" id="PS50262"/>
    </source>
</evidence>
<feature type="domain" description="G-protein coupled receptors family 1 profile" evidence="15">
    <location>
        <begin position="32"/>
        <end position="299"/>
    </location>
</feature>
<feature type="transmembrane region" description="Helical" evidence="14">
    <location>
        <begin position="245"/>
        <end position="268"/>
    </location>
</feature>
<evidence type="ECO:0000256" key="12">
    <source>
        <dbReference type="ARBA" id="ARBA00067998"/>
    </source>
</evidence>
<dbReference type="PRINTS" id="PR01788">
    <property type="entry name" value="PROSTANOIDR"/>
</dbReference>
<comment type="function">
    <text evidence="11">Receptor for prostaglandin E2 (PGE2). The activity of this receptor is mediated by G(s) proteins that stimulate adenylate cyclase. The subsequent raise in intracellular cAMP is responsible for the relaxing effect of this receptor on smooth muscle.</text>
</comment>
<reference evidence="16" key="1">
    <citation type="thesis" date="2020" institute="ProQuest LLC" country="789 East Eisenhower Parkway, Ann Arbor, MI, USA">
        <title>Comparative Genomics and Chromosome Evolution.</title>
        <authorList>
            <person name="Mudd A.B."/>
        </authorList>
    </citation>
    <scope>NUCLEOTIDE SEQUENCE</scope>
    <source>
        <strain evidence="16">1538</strain>
        <tissue evidence="16">Blood</tissue>
    </source>
</reference>
<dbReference type="InterPro" id="IPR017452">
    <property type="entry name" value="GPCR_Rhodpsn_7TM"/>
</dbReference>
<dbReference type="EMBL" id="DYDO01000013">
    <property type="protein sequence ID" value="DBA14483.1"/>
    <property type="molecule type" value="Genomic_DNA"/>
</dbReference>
<dbReference type="InterPro" id="IPR001923">
    <property type="entry name" value="Prostglndn_EP2_rcpt"/>
</dbReference>
<dbReference type="Pfam" id="PF00001">
    <property type="entry name" value="7tm_1"/>
    <property type="match status" value="1"/>
</dbReference>
<dbReference type="GO" id="GO:0007204">
    <property type="term" value="P:positive regulation of cytosolic calcium ion concentration"/>
    <property type="evidence" value="ECO:0007669"/>
    <property type="project" value="TreeGrafter"/>
</dbReference>
<keyword evidence="2" id="KW-1003">Cell membrane</keyword>
<name>A0AAV2ZWQ5_PYXAD</name>
<dbReference type="PANTHER" id="PTHR11866">
    <property type="entry name" value="G-PROTEIN COUPLED RECEPTOR FAMILY 1 MEMBER"/>
    <property type="match status" value="1"/>
</dbReference>
<evidence type="ECO:0000256" key="3">
    <source>
        <dbReference type="ARBA" id="ARBA00022692"/>
    </source>
</evidence>
<keyword evidence="10" id="KW-0807">Transducer</keyword>
<evidence type="ECO:0000313" key="17">
    <source>
        <dbReference type="Proteomes" id="UP001181693"/>
    </source>
</evidence>
<dbReference type="GO" id="GO:0007189">
    <property type="term" value="P:adenylate cyclase-activating G protein-coupled receptor signaling pathway"/>
    <property type="evidence" value="ECO:0007669"/>
    <property type="project" value="TreeGrafter"/>
</dbReference>
<evidence type="ECO:0000256" key="2">
    <source>
        <dbReference type="ARBA" id="ARBA00022475"/>
    </source>
</evidence>
<evidence type="ECO:0000256" key="5">
    <source>
        <dbReference type="ARBA" id="ARBA00023040"/>
    </source>
</evidence>
<dbReference type="Proteomes" id="UP001181693">
    <property type="component" value="Unassembled WGS sequence"/>
</dbReference>
<evidence type="ECO:0000256" key="6">
    <source>
        <dbReference type="ARBA" id="ARBA00023136"/>
    </source>
</evidence>
<keyword evidence="5" id="KW-0297">G-protein coupled receptor</keyword>
<evidence type="ECO:0000256" key="4">
    <source>
        <dbReference type="ARBA" id="ARBA00022989"/>
    </source>
</evidence>
<dbReference type="PRINTS" id="PR00581">
    <property type="entry name" value="PRSTNOIDEP2R"/>
</dbReference>
<evidence type="ECO:0000256" key="9">
    <source>
        <dbReference type="ARBA" id="ARBA00023180"/>
    </source>
</evidence>
<keyword evidence="4 14" id="KW-1133">Transmembrane helix</keyword>
<keyword evidence="9" id="KW-0325">Glycoprotein</keyword>
<feature type="transmembrane region" description="Helical" evidence="14">
    <location>
        <begin position="94"/>
        <end position="115"/>
    </location>
</feature>
<evidence type="ECO:0000256" key="14">
    <source>
        <dbReference type="SAM" id="Phobius"/>
    </source>
</evidence>
<feature type="transmembrane region" description="Helical" evidence="14">
    <location>
        <begin position="189"/>
        <end position="214"/>
    </location>
</feature>
<dbReference type="PROSITE" id="PS50262">
    <property type="entry name" value="G_PROTEIN_RECEP_F1_2"/>
    <property type="match status" value="1"/>
</dbReference>
<feature type="transmembrane region" description="Helical" evidence="14">
    <location>
        <begin position="283"/>
        <end position="302"/>
    </location>
</feature>
<feature type="transmembrane region" description="Helical" evidence="14">
    <location>
        <begin position="52"/>
        <end position="82"/>
    </location>
</feature>
<comment type="caution">
    <text evidence="16">The sequence shown here is derived from an EMBL/GenBank/DDBJ whole genome shotgun (WGS) entry which is preliminary data.</text>
</comment>
<evidence type="ECO:0000256" key="8">
    <source>
        <dbReference type="ARBA" id="ARBA00023170"/>
    </source>
</evidence>
<dbReference type="AlphaFoldDB" id="A0AAV2ZWQ5"/>
<accession>A0AAV2ZWQ5</accession>
<dbReference type="GO" id="GO:0071380">
    <property type="term" value="P:cellular response to prostaglandin E stimulus"/>
    <property type="evidence" value="ECO:0007669"/>
    <property type="project" value="TreeGrafter"/>
</dbReference>
<keyword evidence="6 14" id="KW-0472">Membrane</keyword>
<dbReference type="GO" id="GO:0006954">
    <property type="term" value="P:inflammatory response"/>
    <property type="evidence" value="ECO:0007669"/>
    <property type="project" value="TreeGrafter"/>
</dbReference>
<dbReference type="SUPFAM" id="SSF81321">
    <property type="entry name" value="Family A G protein-coupled receptor-like"/>
    <property type="match status" value="1"/>
</dbReference>
<dbReference type="PANTHER" id="PTHR11866:SF8">
    <property type="entry name" value="PROSTAGLANDIN E2 RECEPTOR EP2 SUBTYPE"/>
    <property type="match status" value="1"/>
</dbReference>
<organism evidence="16 17">
    <name type="scientific">Pyxicephalus adspersus</name>
    <name type="common">African bullfrog</name>
    <dbReference type="NCBI Taxonomy" id="30357"/>
    <lineage>
        <taxon>Eukaryota</taxon>
        <taxon>Metazoa</taxon>
        <taxon>Chordata</taxon>
        <taxon>Craniata</taxon>
        <taxon>Vertebrata</taxon>
        <taxon>Euteleostomi</taxon>
        <taxon>Amphibia</taxon>
        <taxon>Batrachia</taxon>
        <taxon>Anura</taxon>
        <taxon>Neobatrachia</taxon>
        <taxon>Ranoidea</taxon>
        <taxon>Pyxicephalidae</taxon>
        <taxon>Pyxicephalinae</taxon>
        <taxon>Pyxicephalus</taxon>
    </lineage>
</organism>
<feature type="transmembrane region" description="Helical" evidence="14">
    <location>
        <begin position="135"/>
        <end position="156"/>
    </location>
</feature>
<dbReference type="FunFam" id="1.20.1070.10:FF:000212">
    <property type="entry name" value="Prostaglandin E2 receptor EP2 subtype"/>
    <property type="match status" value="1"/>
</dbReference>
<evidence type="ECO:0000313" key="16">
    <source>
        <dbReference type="EMBL" id="DBA14483.1"/>
    </source>
</evidence>
<dbReference type="Gene3D" id="1.20.1070.10">
    <property type="entry name" value="Rhodopsin 7-helix transmembrane proteins"/>
    <property type="match status" value="1"/>
</dbReference>
<gene>
    <name evidence="16" type="ORF">GDO54_005444</name>
</gene>
<dbReference type="InterPro" id="IPR008365">
    <property type="entry name" value="Prostanoid_rcpt"/>
</dbReference>
<evidence type="ECO:0000256" key="1">
    <source>
        <dbReference type="ARBA" id="ARBA00004651"/>
    </source>
</evidence>
<dbReference type="GO" id="GO:0005886">
    <property type="term" value="C:plasma membrane"/>
    <property type="evidence" value="ECO:0007669"/>
    <property type="project" value="UniProtKB-SubCell"/>
</dbReference>
<keyword evidence="8" id="KW-0675">Receptor</keyword>
<protein>
    <recommendedName>
        <fullName evidence="12">Prostaglandin E2 receptor EP2 subtype</fullName>
    </recommendedName>
    <alternativeName>
        <fullName evidence="13">Prostanoid EP2 receptor</fullName>
    </alternativeName>
</protein>
<evidence type="ECO:0000256" key="10">
    <source>
        <dbReference type="ARBA" id="ARBA00023224"/>
    </source>
</evidence>
<comment type="subcellular location">
    <subcellularLocation>
        <location evidence="1">Cell membrane</location>
        <topology evidence="1">Multi-pass membrane protein</topology>
    </subcellularLocation>
</comment>
<dbReference type="CDD" id="cd15139">
    <property type="entry name" value="7tmA_PGE2_EP2"/>
    <property type="match status" value="1"/>
</dbReference>
<keyword evidence="3 14" id="KW-0812">Transmembrane</keyword>
<dbReference type="PRINTS" id="PR00237">
    <property type="entry name" value="GPCRRHODOPSN"/>
</dbReference>
<keyword evidence="7" id="KW-1015">Disulfide bond</keyword>
<keyword evidence="17" id="KW-1185">Reference proteome</keyword>
<sequence>MTEESNCKNLTHLSENDSPAIAAVMFSAGVVGNLIALVLLETRRREFRGNISLFFILVSGLVVTDLLGTCMISPVVMAAYARRLSLVEMGLCKYFAFAMTFFSLATMMILFATALERALAIGHPYFYEKFIKKRCGVITFPIIYGFSIFFCLFPLMNFGEFIQYCPGTWCFIDMKSRNTGSNLSNVYSMFYATLLLILIIAVLTCNLVVIVNLVRMHKRQKTRRIGSINANKRDRISMSEEIDHLILLSIMTITFIICSLPFTIRAYINRAASDVGADAMDLLALRFLSVNSIIDPWIFTILRPSVLRVMRSVIYCQTSLNNQSISNYPSLNTHLTASTKLHIDNTYGSSGAKILADGDKIAWGEKTDI</sequence>